<feature type="region of interest" description="Disordered" evidence="1">
    <location>
        <begin position="375"/>
        <end position="395"/>
    </location>
</feature>
<dbReference type="PANTHER" id="PTHR31709:SF3">
    <property type="entry name" value="LEUCINE ZIPPER PROTEIN 4-RELATED"/>
    <property type="match status" value="1"/>
</dbReference>
<feature type="compositionally biased region" description="Basic residues" evidence="1">
    <location>
        <begin position="382"/>
        <end position="392"/>
    </location>
</feature>
<evidence type="ECO:0000256" key="1">
    <source>
        <dbReference type="SAM" id="MobiDB-lite"/>
    </source>
</evidence>
<accession>A0A9N7U1Z7</accession>
<comment type="caution">
    <text evidence="2">The sequence shown here is derived from an EMBL/GenBank/DDBJ whole genome shotgun (WGS) entry which is preliminary data.</text>
</comment>
<name>A0A9N7U1Z7_PLEPL</name>
<feature type="compositionally biased region" description="Low complexity" evidence="1">
    <location>
        <begin position="37"/>
        <end position="57"/>
    </location>
</feature>
<protein>
    <submittedName>
        <fullName evidence="2">Uncharacterized protein</fullName>
    </submittedName>
</protein>
<feature type="region of interest" description="Disordered" evidence="1">
    <location>
        <begin position="31"/>
        <end position="252"/>
    </location>
</feature>
<dbReference type="PANTHER" id="PTHR31709">
    <property type="entry name" value="LEUCINE ZIPPER PROTEIN 4-RELATED"/>
    <property type="match status" value="1"/>
</dbReference>
<evidence type="ECO:0000313" key="3">
    <source>
        <dbReference type="Proteomes" id="UP001153269"/>
    </source>
</evidence>
<proteinExistence type="predicted"/>
<feature type="compositionally biased region" description="Low complexity" evidence="1">
    <location>
        <begin position="225"/>
        <end position="252"/>
    </location>
</feature>
<reference evidence="2" key="1">
    <citation type="submission" date="2020-03" db="EMBL/GenBank/DDBJ databases">
        <authorList>
            <person name="Weist P."/>
        </authorList>
    </citation>
    <scope>NUCLEOTIDE SEQUENCE</scope>
</reference>
<feature type="compositionally biased region" description="Polar residues" evidence="1">
    <location>
        <begin position="212"/>
        <end position="224"/>
    </location>
</feature>
<feature type="region of interest" description="Disordered" evidence="1">
    <location>
        <begin position="430"/>
        <end position="451"/>
    </location>
</feature>
<keyword evidence="3" id="KW-1185">Reference proteome</keyword>
<organism evidence="2 3">
    <name type="scientific">Pleuronectes platessa</name>
    <name type="common">European plaice</name>
    <dbReference type="NCBI Taxonomy" id="8262"/>
    <lineage>
        <taxon>Eukaryota</taxon>
        <taxon>Metazoa</taxon>
        <taxon>Chordata</taxon>
        <taxon>Craniata</taxon>
        <taxon>Vertebrata</taxon>
        <taxon>Euteleostomi</taxon>
        <taxon>Actinopterygii</taxon>
        <taxon>Neopterygii</taxon>
        <taxon>Teleostei</taxon>
        <taxon>Neoteleostei</taxon>
        <taxon>Acanthomorphata</taxon>
        <taxon>Carangaria</taxon>
        <taxon>Pleuronectiformes</taxon>
        <taxon>Pleuronectoidei</taxon>
        <taxon>Pleuronectidae</taxon>
        <taxon>Pleuronectes</taxon>
    </lineage>
</organism>
<sequence>MWHLLPPPSGPNGIRNSAQLSSYKWTAVTSHLHQRAQPTQTEVTTSSTTEVTASSPAEVTTSSPAEVTASSPAEVTTSKPAEVTASSPAEVTTSSPAEVTASSPAEVTASSPAEVTASSPAEVTASSPAEVTASSPAEVTASSPAEVTASSPAEVITSSPAEVTASSPAEVTTSSPAEVTTSSATEVTASSPAEVTTSSATEVTASSPAEVATSSPAEVATSSPAEVTTSSATEVATSSPAEVTTSSATEVTASSPADVTSLLFLLLNSCVRGSSSMGACSARRYCNMIGFTPETSSVDPGLHPLPPLKKCPSAGLRATTGLKPDGALSPAPHSTTLESQLLCSVWFSTGGLGPLHQPGRVSDVLPGHLSQLTGRGLSWSRSSHRQRRRRRRREEPALLLTPDVSQPHGPLLISKSEALSVVLGAGCPGQDSQGLSVNKLTGSRQRRRPCRNESEMMSGVDLLNLRRHHSADLRPADRRIRAQRLNQEDPHEASLSR</sequence>
<dbReference type="EMBL" id="CADEAL010000640">
    <property type="protein sequence ID" value="CAB1423201.1"/>
    <property type="molecule type" value="Genomic_DNA"/>
</dbReference>
<feature type="compositionally biased region" description="Low complexity" evidence="1">
    <location>
        <begin position="177"/>
        <end position="210"/>
    </location>
</feature>
<feature type="compositionally biased region" description="Polar residues" evidence="1">
    <location>
        <begin position="430"/>
        <end position="443"/>
    </location>
</feature>
<dbReference type="AlphaFoldDB" id="A0A9N7U1Z7"/>
<evidence type="ECO:0000313" key="2">
    <source>
        <dbReference type="EMBL" id="CAB1423201.1"/>
    </source>
</evidence>
<dbReference type="InterPro" id="IPR052690">
    <property type="entry name" value="Antho-RFamide"/>
</dbReference>
<feature type="compositionally biased region" description="Polar residues" evidence="1">
    <location>
        <begin position="58"/>
        <end position="176"/>
    </location>
</feature>
<gene>
    <name evidence="2" type="ORF">PLEPLA_LOCUS11119</name>
</gene>
<dbReference type="Proteomes" id="UP001153269">
    <property type="component" value="Unassembled WGS sequence"/>
</dbReference>